<accession>A0A212J7N2</accession>
<evidence type="ECO:0000256" key="2">
    <source>
        <dbReference type="ARBA" id="ARBA00022679"/>
    </source>
</evidence>
<evidence type="ECO:0000256" key="7">
    <source>
        <dbReference type="ARBA" id="ARBA00035898"/>
    </source>
</evidence>
<sequence length="415" mass="44623">MDGHSPIHIGVIADDFTGGSDAASFLAESGVSTILYNGVPSQPSRECGAVVIALKTRSVLPDEAVRQTLEAARWLRENRAEKLYFKYCSTFDSTPEGNIGPVLDSLLEFTGAAFTVLCPSLPVNGRTVRDGVLYVNGVPLSESPMKDHPLNPMWASALSGLMRGQSKYPCLVLERRQLEDGAEVSALLERYQADHPRFYVVPDYEDGGDGTRIAGLFGGLPLLSGGSGLLEHLYPGGQAMGREGGDSRRERSVILCGSCSRATRGQIRHFQIHGGQSCAVDAEKLLSGEQTVAEIWRFVSDHPDETVLVYSGAVEKDPGSRGAGEELARASALIERTMAELGTLAERAGFDRIVVAGGETSGAVMLRLGYDAYYIGRSIAPGVPEMTPINNARLKIILKSGNFGQEDFFERAVKP</sequence>
<keyword evidence="4" id="KW-0418">Kinase</keyword>
<dbReference type="SUPFAM" id="SSF142764">
    <property type="entry name" value="YgbK-like"/>
    <property type="match status" value="1"/>
</dbReference>
<name>A0A212J7N2_9FIRM</name>
<feature type="domain" description="Four-carbon acid sugar kinase N-terminal" evidence="13">
    <location>
        <begin position="9"/>
        <end position="233"/>
    </location>
</feature>
<keyword evidence="6" id="KW-0119">Carbohydrate metabolism</keyword>
<keyword evidence="2" id="KW-0808">Transferase</keyword>
<evidence type="ECO:0000256" key="1">
    <source>
        <dbReference type="ARBA" id="ARBA00005715"/>
    </source>
</evidence>
<comment type="catalytic activity">
    <reaction evidence="7">
        <text>3-dehydro-L-erythronate + ATP = 3-dehydro-4-O-phospho-L-erythronate + ADP + H(+)</text>
        <dbReference type="Rhea" id="RHEA:52552"/>
        <dbReference type="ChEBI" id="CHEBI:15378"/>
        <dbReference type="ChEBI" id="CHEBI:30616"/>
        <dbReference type="ChEBI" id="CHEBI:136592"/>
        <dbReference type="ChEBI" id="CHEBI:136670"/>
        <dbReference type="ChEBI" id="CHEBI:456216"/>
        <dbReference type="EC" id="2.7.1.217"/>
    </reaction>
</comment>
<evidence type="ECO:0000313" key="15">
    <source>
        <dbReference type="EMBL" id="SBV95434.1"/>
    </source>
</evidence>
<dbReference type="NCBIfam" id="NF043035">
    <property type="entry name" value="OxoTetrKin"/>
    <property type="match status" value="1"/>
</dbReference>
<evidence type="ECO:0000256" key="10">
    <source>
        <dbReference type="ARBA" id="ARBA00039095"/>
    </source>
</evidence>
<reference evidence="15" key="1">
    <citation type="submission" date="2016-04" db="EMBL/GenBank/DDBJ databases">
        <authorList>
            <person name="Evans L.H."/>
            <person name="Alamgir A."/>
            <person name="Owens N."/>
            <person name="Weber N.D."/>
            <person name="Virtaneva K."/>
            <person name="Barbian K."/>
            <person name="Babar A."/>
            <person name="Rosenke K."/>
        </authorList>
    </citation>
    <scope>NUCLEOTIDE SEQUENCE</scope>
    <source>
        <strain evidence="15">86</strain>
    </source>
</reference>
<proteinExistence type="inferred from homology"/>
<protein>
    <recommendedName>
        <fullName evidence="11">3-oxo-tetronate kinase</fullName>
        <ecNumber evidence="10">2.7.1.217</ecNumber>
    </recommendedName>
    <alternativeName>
        <fullName evidence="12">3-dehydrotetronate 4-kinase</fullName>
    </alternativeName>
</protein>
<dbReference type="InterPro" id="IPR042213">
    <property type="entry name" value="NBD_C_sf"/>
</dbReference>
<dbReference type="InterPro" id="IPR050007">
    <property type="entry name" value="OtnK"/>
</dbReference>
<comment type="catalytic activity">
    <reaction evidence="8">
        <text>3-dehydro-D-erythronate + ATP = 3-dehydro-4-O-phospho-D-erythronate + ADP + H(+)</text>
        <dbReference type="Rhea" id="RHEA:52556"/>
        <dbReference type="ChEBI" id="CHEBI:15378"/>
        <dbReference type="ChEBI" id="CHEBI:30616"/>
        <dbReference type="ChEBI" id="CHEBI:57958"/>
        <dbReference type="ChEBI" id="CHEBI:136593"/>
        <dbReference type="ChEBI" id="CHEBI:456216"/>
        <dbReference type="EC" id="2.7.1.217"/>
    </reaction>
</comment>
<dbReference type="Gene3D" id="3.40.50.10840">
    <property type="entry name" value="Putative sugar-binding, N-terminal domain"/>
    <property type="match status" value="1"/>
</dbReference>
<feature type="domain" description="Four-carbon acid sugar kinase nucleotide binding" evidence="14">
    <location>
        <begin position="253"/>
        <end position="409"/>
    </location>
</feature>
<evidence type="ECO:0000256" key="8">
    <source>
        <dbReference type="ARBA" id="ARBA00036346"/>
    </source>
</evidence>
<evidence type="ECO:0000256" key="5">
    <source>
        <dbReference type="ARBA" id="ARBA00022840"/>
    </source>
</evidence>
<dbReference type="Gene3D" id="3.40.980.20">
    <property type="entry name" value="Four-carbon acid sugar kinase, nucleotide binding domain"/>
    <property type="match status" value="1"/>
</dbReference>
<dbReference type="EC" id="2.7.1.217" evidence="10"/>
<evidence type="ECO:0000256" key="4">
    <source>
        <dbReference type="ARBA" id="ARBA00022777"/>
    </source>
</evidence>
<comment type="similarity">
    <text evidence="1">Belongs to the four-carbon acid sugar kinase family.</text>
</comment>
<dbReference type="InterPro" id="IPR010737">
    <property type="entry name" value="4-carb_acid_sugar_kinase_N"/>
</dbReference>
<evidence type="ECO:0000256" key="12">
    <source>
        <dbReference type="ARBA" id="ARBA00041377"/>
    </source>
</evidence>
<dbReference type="Pfam" id="PF07005">
    <property type="entry name" value="SBD_N"/>
    <property type="match status" value="1"/>
</dbReference>
<keyword evidence="5" id="KW-0067">ATP-binding</keyword>
<dbReference type="EMBL" id="FLUN01000001">
    <property type="protein sequence ID" value="SBV95434.1"/>
    <property type="molecule type" value="Genomic_DNA"/>
</dbReference>
<keyword evidence="3" id="KW-0547">Nucleotide-binding</keyword>
<evidence type="ECO:0000256" key="3">
    <source>
        <dbReference type="ARBA" id="ARBA00022741"/>
    </source>
</evidence>
<organism evidence="15">
    <name type="scientific">uncultured Eubacteriales bacterium</name>
    <dbReference type="NCBI Taxonomy" id="172733"/>
    <lineage>
        <taxon>Bacteria</taxon>
        <taxon>Bacillati</taxon>
        <taxon>Bacillota</taxon>
        <taxon>Clostridia</taxon>
        <taxon>Eubacteriales</taxon>
        <taxon>environmental samples</taxon>
    </lineage>
</organism>
<dbReference type="GO" id="GO:0005524">
    <property type="term" value="F:ATP binding"/>
    <property type="evidence" value="ECO:0007669"/>
    <property type="project" value="UniProtKB-KW"/>
</dbReference>
<evidence type="ECO:0000256" key="6">
    <source>
        <dbReference type="ARBA" id="ARBA00023277"/>
    </source>
</evidence>
<dbReference type="GO" id="GO:0016301">
    <property type="term" value="F:kinase activity"/>
    <property type="evidence" value="ECO:0007669"/>
    <property type="project" value="UniProtKB-KW"/>
</dbReference>
<evidence type="ECO:0000256" key="9">
    <source>
        <dbReference type="ARBA" id="ARBA00037335"/>
    </source>
</evidence>
<comment type="function">
    <text evidence="9">Catalyzes the ATP-dependent phosphorylation of 3-oxo-tetronate to 3-oxo-tetronate 4-phosphate.</text>
</comment>
<dbReference type="AlphaFoldDB" id="A0A212J7N2"/>
<evidence type="ECO:0000259" key="14">
    <source>
        <dbReference type="Pfam" id="PF17042"/>
    </source>
</evidence>
<evidence type="ECO:0000256" key="11">
    <source>
        <dbReference type="ARBA" id="ARBA00039461"/>
    </source>
</evidence>
<dbReference type="InterPro" id="IPR031475">
    <property type="entry name" value="NBD_C"/>
</dbReference>
<dbReference type="InterPro" id="IPR037051">
    <property type="entry name" value="4-carb_acid_sugar_kinase_N_sf"/>
</dbReference>
<gene>
    <name evidence="15" type="ORF">KL86CLO1_10646</name>
</gene>
<evidence type="ECO:0000259" key="13">
    <source>
        <dbReference type="Pfam" id="PF07005"/>
    </source>
</evidence>
<dbReference type="Pfam" id="PF17042">
    <property type="entry name" value="NBD_C"/>
    <property type="match status" value="1"/>
</dbReference>